<accession>A0A0X8VCZ8</accession>
<dbReference type="Proteomes" id="UP000184204">
    <property type="component" value="Unassembled WGS sequence"/>
</dbReference>
<keyword evidence="4" id="KW-1185">Reference proteome</keyword>
<dbReference type="RefSeq" id="WP_066051312.1">
    <property type="nucleotide sequence ID" value="NZ_CP014223.1"/>
</dbReference>
<name>A0A0X8VCZ8_ANAPI</name>
<evidence type="ECO:0000313" key="5">
    <source>
        <dbReference type="Proteomes" id="UP000184204"/>
    </source>
</evidence>
<dbReference type="KEGG" id="cpro:CPRO_21010"/>
<feature type="transmembrane region" description="Helical" evidence="1">
    <location>
        <begin position="31"/>
        <end position="50"/>
    </location>
</feature>
<reference evidence="4" key="2">
    <citation type="submission" date="2016-01" db="EMBL/GenBank/DDBJ databases">
        <authorList>
            <person name="Poehlein A."/>
            <person name="Schlien K."/>
            <person name="Gottschalk G."/>
            <person name="Buckel W."/>
            <person name="Daniel R."/>
        </authorList>
    </citation>
    <scope>NUCLEOTIDE SEQUENCE [LARGE SCALE GENOMIC DNA]</scope>
    <source>
        <strain evidence="4">X2</strain>
    </source>
</reference>
<keyword evidence="1" id="KW-1133">Transmembrane helix</keyword>
<keyword evidence="1" id="KW-0812">Transmembrane</keyword>
<reference evidence="2 4" key="1">
    <citation type="journal article" date="2016" name="Genome Announc.">
        <title>Complete Genome Sequence of the Amino Acid-Fermenting Clostridium propionicum X2 (DSM 1682).</title>
        <authorList>
            <person name="Poehlein A."/>
            <person name="Schlien K."/>
            <person name="Chowdhury N.P."/>
            <person name="Gottschalk G."/>
            <person name="Buckel W."/>
            <person name="Daniel R."/>
        </authorList>
    </citation>
    <scope>NUCLEOTIDE SEQUENCE [LARGE SCALE GENOMIC DNA]</scope>
    <source>
        <strain evidence="2 4">X2</strain>
    </source>
</reference>
<evidence type="ECO:0000313" key="3">
    <source>
        <dbReference type="EMBL" id="SHE88944.1"/>
    </source>
</evidence>
<dbReference type="EMBL" id="FQUA01000009">
    <property type="protein sequence ID" value="SHE88944.1"/>
    <property type="molecule type" value="Genomic_DNA"/>
</dbReference>
<dbReference type="EMBL" id="CP014223">
    <property type="protein sequence ID" value="AMJ41681.1"/>
    <property type="molecule type" value="Genomic_DNA"/>
</dbReference>
<feature type="transmembrane region" description="Helical" evidence="1">
    <location>
        <begin position="7"/>
        <end position="25"/>
    </location>
</feature>
<reference evidence="3" key="3">
    <citation type="submission" date="2016-11" db="EMBL/GenBank/DDBJ databases">
        <authorList>
            <person name="Varghese N."/>
            <person name="Submissions S."/>
        </authorList>
    </citation>
    <scope>NUCLEOTIDE SEQUENCE</scope>
    <source>
        <strain evidence="3">DSM 1682</strain>
    </source>
</reference>
<evidence type="ECO:0000256" key="1">
    <source>
        <dbReference type="SAM" id="Phobius"/>
    </source>
</evidence>
<gene>
    <name evidence="2" type="ORF">CPRO_21010</name>
    <name evidence="3" type="ORF">SAMN02745151_02122</name>
</gene>
<evidence type="ECO:0000313" key="4">
    <source>
        <dbReference type="Proteomes" id="UP000068026"/>
    </source>
</evidence>
<keyword evidence="1" id="KW-0472">Membrane</keyword>
<dbReference type="AlphaFoldDB" id="A0A0X8VCZ8"/>
<proteinExistence type="predicted"/>
<sequence length="65" mass="7487">MNRKVTVLNILTFFCALSTFITYVILNERLIGCVLASVLCCLQCLLMKLAKKEREANNYEDKIEK</sequence>
<organism evidence="3 5">
    <name type="scientific">Anaerotignum propionicum DSM 1682</name>
    <dbReference type="NCBI Taxonomy" id="991789"/>
    <lineage>
        <taxon>Bacteria</taxon>
        <taxon>Bacillati</taxon>
        <taxon>Bacillota</taxon>
        <taxon>Clostridia</taxon>
        <taxon>Lachnospirales</taxon>
        <taxon>Anaerotignaceae</taxon>
        <taxon>Anaerotignum</taxon>
    </lineage>
</organism>
<evidence type="ECO:0000313" key="2">
    <source>
        <dbReference type="EMBL" id="AMJ41681.1"/>
    </source>
</evidence>
<dbReference type="Proteomes" id="UP000068026">
    <property type="component" value="Chromosome"/>
</dbReference>
<reference evidence="5" key="4">
    <citation type="submission" date="2016-11" db="EMBL/GenBank/DDBJ databases">
        <authorList>
            <person name="Jaros S."/>
            <person name="Januszkiewicz K."/>
            <person name="Wedrychowicz H."/>
        </authorList>
    </citation>
    <scope>NUCLEOTIDE SEQUENCE [LARGE SCALE GENOMIC DNA]</scope>
    <source>
        <strain evidence="5">DSM 1682</strain>
    </source>
</reference>
<protein>
    <submittedName>
        <fullName evidence="3">Uncharacterized protein</fullName>
    </submittedName>
</protein>